<dbReference type="PATRIC" id="fig|1766.6.peg.1211"/>
<gene>
    <name evidence="1" type="ORF">XA26_12250</name>
</gene>
<dbReference type="Proteomes" id="UP000057134">
    <property type="component" value="Chromosome"/>
</dbReference>
<evidence type="ECO:0000313" key="1">
    <source>
        <dbReference type="EMBL" id="ALI25078.1"/>
    </source>
</evidence>
<dbReference type="KEGG" id="mft:XA26_12250"/>
<sequence>MRTGNRKARLLGDSWVKAPTFQVTVVTIMSSQLIAALPQPIWRRRSDSELC</sequence>
<accession>A0A0N9X9F1</accession>
<dbReference type="EMBL" id="CP011269">
    <property type="protein sequence ID" value="ALI25078.1"/>
    <property type="molecule type" value="Genomic_DNA"/>
</dbReference>
<organism evidence="1 2">
    <name type="scientific">Mycolicibacterium fortuitum</name>
    <name type="common">Mycobacterium fortuitum</name>
    <dbReference type="NCBI Taxonomy" id="1766"/>
    <lineage>
        <taxon>Bacteria</taxon>
        <taxon>Bacillati</taxon>
        <taxon>Actinomycetota</taxon>
        <taxon>Actinomycetes</taxon>
        <taxon>Mycobacteriales</taxon>
        <taxon>Mycobacteriaceae</taxon>
        <taxon>Mycolicibacterium</taxon>
    </lineage>
</organism>
<evidence type="ECO:0000313" key="2">
    <source>
        <dbReference type="Proteomes" id="UP000057134"/>
    </source>
</evidence>
<protein>
    <submittedName>
        <fullName evidence="1">Uncharacterized protein</fullName>
    </submittedName>
</protein>
<name>A0A0N9X9F1_MYCFO</name>
<dbReference type="AlphaFoldDB" id="A0A0N9X9F1"/>
<reference evidence="1 2" key="1">
    <citation type="journal article" date="2015" name="MBio">
        <title>Enzymatic Degradation of Phenazines Can Generate Energy and Protect Sensitive Organisms from Toxicity.</title>
        <authorList>
            <person name="Costa K.C."/>
            <person name="Bergkessel M."/>
            <person name="Saunders S."/>
            <person name="Korlach J."/>
            <person name="Newman D.K."/>
        </authorList>
    </citation>
    <scope>NUCLEOTIDE SEQUENCE [LARGE SCALE GENOMIC DNA]</scope>
    <source>
        <strain evidence="1 2">CT6</strain>
    </source>
</reference>
<keyword evidence="2" id="KW-1185">Reference proteome</keyword>
<dbReference type="STRING" id="1766.XA26_12250"/>
<proteinExistence type="predicted"/>